<dbReference type="GeneID" id="97328714"/>
<sequence length="284" mass="32750">MRKFQKGKRDFFKNFTILSSVLFFCVLHSAIWIPKLQYQSEKSRLSEDIVYSNFFRRQPVSDEVLKKLKESEDPGKFLGLYWLESDFEREKTVGDITKSENRWKKAERWNSYVSVCRAIWNDLEYFPVAETNFGKANVSFSDSWMLDRTYKGDRKHEGTDIMPFVNKRDYFPVVSMTDGIVTSVGWLELGGYRVGITSPGGAYFYYAHLSSYAGIKEGDPISAGDVIGFMGDTGYSKREGTTGKFPVHLHLGIYIYKDGKEISVNPYAALKYVENRKIKAYSDR</sequence>
<feature type="domain" description="M23ase beta-sheet core" evidence="2">
    <location>
        <begin position="155"/>
        <end position="259"/>
    </location>
</feature>
<keyword evidence="1" id="KW-0472">Membrane</keyword>
<proteinExistence type="predicted"/>
<dbReference type="GO" id="GO:0004222">
    <property type="term" value="F:metalloendopeptidase activity"/>
    <property type="evidence" value="ECO:0007669"/>
    <property type="project" value="TreeGrafter"/>
</dbReference>
<gene>
    <name evidence="4" type="ORF">ERS852456_00465</name>
</gene>
<organism evidence="4 5">
    <name type="scientific">[Ruminococcus] torques</name>
    <dbReference type="NCBI Taxonomy" id="33039"/>
    <lineage>
        <taxon>Bacteria</taxon>
        <taxon>Bacillati</taxon>
        <taxon>Bacillota</taxon>
        <taxon>Clostridia</taxon>
        <taxon>Lachnospirales</taxon>
        <taxon>Lachnospiraceae</taxon>
        <taxon>Mediterraneibacter</taxon>
    </lineage>
</organism>
<evidence type="ECO:0000259" key="3">
    <source>
        <dbReference type="Pfam" id="PF21640"/>
    </source>
</evidence>
<dbReference type="InterPro" id="IPR011055">
    <property type="entry name" value="Dup_hybrid_motif"/>
</dbReference>
<feature type="transmembrane region" description="Helical" evidence="1">
    <location>
        <begin position="12"/>
        <end position="33"/>
    </location>
</feature>
<dbReference type="InterPro" id="IPR016047">
    <property type="entry name" value="M23ase_b-sheet_dom"/>
</dbReference>
<dbReference type="InterPro" id="IPR050570">
    <property type="entry name" value="Cell_wall_metabolism_enzyme"/>
</dbReference>
<dbReference type="Proteomes" id="UP000095787">
    <property type="component" value="Unassembled WGS sequence"/>
</dbReference>
<feature type="domain" description="LytM N-terminal" evidence="3">
    <location>
        <begin position="43"/>
        <end position="122"/>
    </location>
</feature>
<dbReference type="Pfam" id="PF01551">
    <property type="entry name" value="Peptidase_M23"/>
    <property type="match status" value="1"/>
</dbReference>
<dbReference type="Gene3D" id="2.70.70.10">
    <property type="entry name" value="Glucose Permease (Domain IIA)"/>
    <property type="match status" value="1"/>
</dbReference>
<keyword evidence="1" id="KW-0812">Transmembrane</keyword>
<name>A0A173YLU6_9FIRM</name>
<evidence type="ECO:0000259" key="2">
    <source>
        <dbReference type="Pfam" id="PF01551"/>
    </source>
</evidence>
<dbReference type="AlphaFoldDB" id="A0A173YLU6"/>
<dbReference type="EMBL" id="CYZO01000004">
    <property type="protein sequence ID" value="CUN65121.1"/>
    <property type="molecule type" value="Genomic_DNA"/>
</dbReference>
<reference evidence="4 5" key="1">
    <citation type="submission" date="2015-09" db="EMBL/GenBank/DDBJ databases">
        <authorList>
            <consortium name="Pathogen Informatics"/>
        </authorList>
    </citation>
    <scope>NUCLEOTIDE SEQUENCE [LARGE SCALE GENOMIC DNA]</scope>
    <source>
        <strain evidence="4 5">2789STDY5834841</strain>
    </source>
</reference>
<protein>
    <submittedName>
        <fullName evidence="4">Peptidase family M23</fullName>
    </submittedName>
</protein>
<dbReference type="PANTHER" id="PTHR21666">
    <property type="entry name" value="PEPTIDASE-RELATED"/>
    <property type="match status" value="1"/>
</dbReference>
<evidence type="ECO:0000313" key="5">
    <source>
        <dbReference type="Proteomes" id="UP000095787"/>
    </source>
</evidence>
<accession>A0A173YLU6</accession>
<evidence type="ECO:0000256" key="1">
    <source>
        <dbReference type="SAM" id="Phobius"/>
    </source>
</evidence>
<dbReference type="SUPFAM" id="SSF51261">
    <property type="entry name" value="Duplicated hybrid motif"/>
    <property type="match status" value="1"/>
</dbReference>
<dbReference type="CDD" id="cd12797">
    <property type="entry name" value="M23_peptidase"/>
    <property type="match status" value="1"/>
</dbReference>
<dbReference type="Pfam" id="PF21640">
    <property type="entry name" value="LytM_N"/>
    <property type="match status" value="1"/>
</dbReference>
<dbReference type="InterPro" id="IPR048476">
    <property type="entry name" value="LytM_N"/>
</dbReference>
<dbReference type="PANTHER" id="PTHR21666:SF268">
    <property type="entry name" value="PEPTIDASE M23 DOMAIN-CONTAINING PROTEIN"/>
    <property type="match status" value="1"/>
</dbReference>
<evidence type="ECO:0000313" key="4">
    <source>
        <dbReference type="EMBL" id="CUN65121.1"/>
    </source>
</evidence>
<keyword evidence="1" id="KW-1133">Transmembrane helix</keyword>
<dbReference type="RefSeq" id="WP_009320593.1">
    <property type="nucleotide sequence ID" value="NZ_CATXVX010000006.1"/>
</dbReference>